<comment type="caution">
    <text evidence="1">The sequence shown here is derived from an EMBL/GenBank/DDBJ whole genome shotgun (WGS) entry which is preliminary data.</text>
</comment>
<dbReference type="Pfam" id="PF08901">
    <property type="entry name" value="DUF1847"/>
    <property type="match status" value="1"/>
</dbReference>
<evidence type="ECO:0000313" key="1">
    <source>
        <dbReference type="EMBL" id="HJC43601.1"/>
    </source>
</evidence>
<protein>
    <submittedName>
        <fullName evidence="1">DUF1847 domain-containing protein</fullName>
    </submittedName>
</protein>
<proteinExistence type="predicted"/>
<name>A0A9D2P597_9FIRM</name>
<reference evidence="1" key="2">
    <citation type="submission" date="2021-04" db="EMBL/GenBank/DDBJ databases">
        <authorList>
            <person name="Gilroy R."/>
        </authorList>
    </citation>
    <scope>NUCLEOTIDE SEQUENCE</scope>
    <source>
        <strain evidence="1">CHK165-2605</strain>
    </source>
</reference>
<reference evidence="1" key="1">
    <citation type="journal article" date="2021" name="PeerJ">
        <title>Extensive microbial diversity within the chicken gut microbiome revealed by metagenomics and culture.</title>
        <authorList>
            <person name="Gilroy R."/>
            <person name="Ravi A."/>
            <person name="Getino M."/>
            <person name="Pursley I."/>
            <person name="Horton D.L."/>
            <person name="Alikhan N.F."/>
            <person name="Baker D."/>
            <person name="Gharbi K."/>
            <person name="Hall N."/>
            <person name="Watson M."/>
            <person name="Adriaenssens E.M."/>
            <person name="Foster-Nyarko E."/>
            <person name="Jarju S."/>
            <person name="Secka A."/>
            <person name="Antonio M."/>
            <person name="Oren A."/>
            <person name="Chaudhuri R.R."/>
            <person name="La Ragione R."/>
            <person name="Hildebrand F."/>
            <person name="Pallen M.J."/>
        </authorList>
    </citation>
    <scope>NUCLEOTIDE SEQUENCE</scope>
    <source>
        <strain evidence="1">CHK165-2605</strain>
    </source>
</reference>
<accession>A0A9D2P597</accession>
<dbReference type="InterPro" id="IPR014997">
    <property type="entry name" value="DUF1847"/>
</dbReference>
<sequence length="175" mass="19706">MQTAAEVEYEGYLRWCRVRETIEFASRMGFHKIGIATCVGLIRETRILTDIIRSHGFEVYGIACKAGAVPKPEMGIDEKCCEIGVNSCNPILQAELLNKEKTDMNIVMGLCVGHDSLFYKYSDAIVTTLVTKDRVIGHNPAAALYTANSYYHDKMYRTEEQEEKNEIQNSGNGRL</sequence>
<evidence type="ECO:0000313" key="2">
    <source>
        <dbReference type="Proteomes" id="UP000823895"/>
    </source>
</evidence>
<gene>
    <name evidence="1" type="ORF">H9756_07985</name>
</gene>
<organism evidence="1 2">
    <name type="scientific">Candidatus Mediterraneibacter gallistercoris</name>
    <dbReference type="NCBI Taxonomy" id="2838671"/>
    <lineage>
        <taxon>Bacteria</taxon>
        <taxon>Bacillati</taxon>
        <taxon>Bacillota</taxon>
        <taxon>Clostridia</taxon>
        <taxon>Lachnospirales</taxon>
        <taxon>Lachnospiraceae</taxon>
        <taxon>Mediterraneibacter</taxon>
    </lineage>
</organism>
<dbReference type="AlphaFoldDB" id="A0A9D2P597"/>
<dbReference type="EMBL" id="DWWI01000172">
    <property type="protein sequence ID" value="HJC43601.1"/>
    <property type="molecule type" value="Genomic_DNA"/>
</dbReference>
<dbReference type="Proteomes" id="UP000823895">
    <property type="component" value="Unassembled WGS sequence"/>
</dbReference>